<feature type="transmembrane region" description="Helical" evidence="2">
    <location>
        <begin position="334"/>
        <end position="353"/>
    </location>
</feature>
<comment type="similarity">
    <text evidence="1">Belongs to the adenylyl cyclase class-3 family.</text>
</comment>
<dbReference type="CDD" id="cd07302">
    <property type="entry name" value="CHD"/>
    <property type="match status" value="1"/>
</dbReference>
<name>A0ABT7LVD8_9CYAN</name>
<dbReference type="Gene3D" id="3.30.70.1230">
    <property type="entry name" value="Nucleotide cyclase"/>
    <property type="match status" value="1"/>
</dbReference>
<feature type="transmembrane region" description="Helical" evidence="2">
    <location>
        <begin position="359"/>
        <end position="378"/>
    </location>
</feature>
<dbReference type="PROSITE" id="PS50125">
    <property type="entry name" value="GUANYLATE_CYCLASE_2"/>
    <property type="match status" value="1"/>
</dbReference>
<organism evidence="4 5">
    <name type="scientific">Geitlerinema calcuttense NRMC-F 0142</name>
    <dbReference type="NCBI Taxonomy" id="2922238"/>
    <lineage>
        <taxon>Bacteria</taxon>
        <taxon>Bacillati</taxon>
        <taxon>Cyanobacteriota</taxon>
        <taxon>Cyanophyceae</taxon>
        <taxon>Geitlerinematales</taxon>
        <taxon>Geitlerinemataceae</taxon>
        <taxon>Geitlerinema</taxon>
    </lineage>
</organism>
<evidence type="ECO:0000256" key="2">
    <source>
        <dbReference type="SAM" id="Phobius"/>
    </source>
</evidence>
<feature type="domain" description="Guanylate cyclase" evidence="3">
    <location>
        <begin position="428"/>
        <end position="566"/>
    </location>
</feature>
<keyword evidence="2" id="KW-1133">Transmembrane helix</keyword>
<dbReference type="SMART" id="SM00044">
    <property type="entry name" value="CYCc"/>
    <property type="match status" value="1"/>
</dbReference>
<reference evidence="4 5" key="1">
    <citation type="submission" date="2023-06" db="EMBL/GenBank/DDBJ databases">
        <title>Whole genome sequence of Oscillatoria calcuttensis NRMC-F 0142.</title>
        <authorList>
            <person name="Shakena Fathima T."/>
            <person name="Muralitharan G."/>
            <person name="Thajuddin N."/>
        </authorList>
    </citation>
    <scope>NUCLEOTIDE SEQUENCE [LARGE SCALE GENOMIC DNA]</scope>
    <source>
        <strain evidence="4 5">NRMC-F 0142</strain>
    </source>
</reference>
<dbReference type="SMART" id="SM01080">
    <property type="entry name" value="CHASE2"/>
    <property type="match status" value="1"/>
</dbReference>
<keyword evidence="5" id="KW-1185">Reference proteome</keyword>
<dbReference type="RefSeq" id="WP_286004059.1">
    <property type="nucleotide sequence ID" value="NZ_JASVEJ010000003.1"/>
</dbReference>
<dbReference type="SUPFAM" id="SSF55073">
    <property type="entry name" value="Nucleotide cyclase"/>
    <property type="match status" value="1"/>
</dbReference>
<evidence type="ECO:0000259" key="3">
    <source>
        <dbReference type="PROSITE" id="PS50125"/>
    </source>
</evidence>
<dbReference type="InterPro" id="IPR001054">
    <property type="entry name" value="A/G_cyclase"/>
</dbReference>
<sequence length="620" mass="68849">MKGIVLAAITVTTWVLGIRHFGGMQSLEVVVFDWMMRSRPDSGVDDRLLVVEINEVDIAQLQQWPPSDRVLAQLLQQLQQHQPQAIGLDLVRDRPNPPGYEELVAQLQQPNVIAVTSIGNINQRDRVAAPPSIPETQVGFNDLPIDPDGRVRRNLMFASNDETTLTSFSLQLALIYLGNQGIYEQLTEANEYQLGQKVFAKLQKNSGGYQAIDSRGYQILLNYRTSGSIARKISITQVLQGDFEPEWVRDKIVLIGATAPTLKDLFFTPYSAAEHGKQMPGVLVHAHMTSQIISAVLEEQPLLWFWSEWGEYLWILAWATGGVIVVFYIQHPLALGGSIIALLGVLIGMSYGLFTQAGWVPVATPALAFMLATTAGILNKVQLSWQQQQMVMKLLGQQTSPEIANALWNSRDRLVQSGMLPAQTLTATILFSDLKNFSTLAEKKLPEELMAWLNPYLSAMTEEVLNHNGIVNKFTGDGIMAVFGVPVARTTPEEIAQDAQNAVNCALVMGACLQQFNQKWQQQGLPEVGMRIGIFTGSVTVGSLGGKHRLEYGVIGDSVNVASRLESCEKKRQPDLCRILIARETLEYLQEDFQVESWGELILKGRANPVEVYRVIRRNS</sequence>
<evidence type="ECO:0000256" key="1">
    <source>
        <dbReference type="ARBA" id="ARBA00005381"/>
    </source>
</evidence>
<dbReference type="Pfam" id="PF00211">
    <property type="entry name" value="Guanylate_cyc"/>
    <property type="match status" value="1"/>
</dbReference>
<dbReference type="Proteomes" id="UP001230986">
    <property type="component" value="Unassembled WGS sequence"/>
</dbReference>
<comment type="caution">
    <text evidence="4">The sequence shown here is derived from an EMBL/GenBank/DDBJ whole genome shotgun (WGS) entry which is preliminary data.</text>
</comment>
<dbReference type="PANTHER" id="PTHR43081:SF1">
    <property type="entry name" value="ADENYLATE CYCLASE, TERMINAL-DIFFERENTIATION SPECIFIC"/>
    <property type="match status" value="1"/>
</dbReference>
<keyword evidence="2" id="KW-0472">Membrane</keyword>
<dbReference type="PANTHER" id="PTHR43081">
    <property type="entry name" value="ADENYLATE CYCLASE, TERMINAL-DIFFERENTIATION SPECIFIC-RELATED"/>
    <property type="match status" value="1"/>
</dbReference>
<accession>A0ABT7LVD8</accession>
<dbReference type="Pfam" id="PF05226">
    <property type="entry name" value="CHASE2"/>
    <property type="match status" value="1"/>
</dbReference>
<feature type="transmembrane region" description="Helical" evidence="2">
    <location>
        <begin position="312"/>
        <end position="329"/>
    </location>
</feature>
<protein>
    <submittedName>
        <fullName evidence="4">Adenylate/guanylate cyclase domain-containing protein</fullName>
    </submittedName>
</protein>
<dbReference type="InterPro" id="IPR007890">
    <property type="entry name" value="CHASE2"/>
</dbReference>
<keyword evidence="2" id="KW-0812">Transmembrane</keyword>
<dbReference type="InterPro" id="IPR029787">
    <property type="entry name" value="Nucleotide_cyclase"/>
</dbReference>
<dbReference type="InterPro" id="IPR050697">
    <property type="entry name" value="Adenylyl/Guanylyl_Cyclase_3/4"/>
</dbReference>
<evidence type="ECO:0000313" key="4">
    <source>
        <dbReference type="EMBL" id="MDL5056003.1"/>
    </source>
</evidence>
<gene>
    <name evidence="4" type="ORF">QQ055_00725</name>
</gene>
<proteinExistence type="inferred from homology"/>
<evidence type="ECO:0000313" key="5">
    <source>
        <dbReference type="Proteomes" id="UP001230986"/>
    </source>
</evidence>
<dbReference type="EMBL" id="JASVEJ010000003">
    <property type="protein sequence ID" value="MDL5056003.1"/>
    <property type="molecule type" value="Genomic_DNA"/>
</dbReference>